<accession>A0A2I0A5R0</accession>
<keyword evidence="2" id="KW-1185">Reference proteome</keyword>
<dbReference type="AlphaFoldDB" id="A0A2I0A5R0"/>
<gene>
    <name evidence="1" type="ORF">AXF42_Ash007530</name>
</gene>
<evidence type="ECO:0000313" key="2">
    <source>
        <dbReference type="Proteomes" id="UP000236161"/>
    </source>
</evidence>
<name>A0A2I0A5R0_9ASPA</name>
<sequence length="51" mass="5708">MGVKRVPIFNVSFPSAKSRSVHCKCYCFKAGPLSSSNKLCNYISVFVYLMV</sequence>
<organism evidence="1 2">
    <name type="scientific">Apostasia shenzhenica</name>
    <dbReference type="NCBI Taxonomy" id="1088818"/>
    <lineage>
        <taxon>Eukaryota</taxon>
        <taxon>Viridiplantae</taxon>
        <taxon>Streptophyta</taxon>
        <taxon>Embryophyta</taxon>
        <taxon>Tracheophyta</taxon>
        <taxon>Spermatophyta</taxon>
        <taxon>Magnoliopsida</taxon>
        <taxon>Liliopsida</taxon>
        <taxon>Asparagales</taxon>
        <taxon>Orchidaceae</taxon>
        <taxon>Apostasioideae</taxon>
        <taxon>Apostasia</taxon>
    </lineage>
</organism>
<dbReference type="EMBL" id="KZ452015">
    <property type="protein sequence ID" value="PKA50875.1"/>
    <property type="molecule type" value="Genomic_DNA"/>
</dbReference>
<reference evidence="1 2" key="1">
    <citation type="journal article" date="2017" name="Nature">
        <title>The Apostasia genome and the evolution of orchids.</title>
        <authorList>
            <person name="Zhang G.Q."/>
            <person name="Liu K.W."/>
            <person name="Li Z."/>
            <person name="Lohaus R."/>
            <person name="Hsiao Y.Y."/>
            <person name="Niu S.C."/>
            <person name="Wang J.Y."/>
            <person name="Lin Y.C."/>
            <person name="Xu Q."/>
            <person name="Chen L.J."/>
            <person name="Yoshida K."/>
            <person name="Fujiwara S."/>
            <person name="Wang Z.W."/>
            <person name="Zhang Y.Q."/>
            <person name="Mitsuda N."/>
            <person name="Wang M."/>
            <person name="Liu G.H."/>
            <person name="Pecoraro L."/>
            <person name="Huang H.X."/>
            <person name="Xiao X.J."/>
            <person name="Lin M."/>
            <person name="Wu X.Y."/>
            <person name="Wu W.L."/>
            <person name="Chen Y.Y."/>
            <person name="Chang S.B."/>
            <person name="Sakamoto S."/>
            <person name="Ohme-Takagi M."/>
            <person name="Yagi M."/>
            <person name="Zeng S.J."/>
            <person name="Shen C.Y."/>
            <person name="Yeh C.M."/>
            <person name="Luo Y.B."/>
            <person name="Tsai W.C."/>
            <person name="Van de Peer Y."/>
            <person name="Liu Z.J."/>
        </authorList>
    </citation>
    <scope>NUCLEOTIDE SEQUENCE [LARGE SCALE GENOMIC DNA]</scope>
    <source>
        <strain evidence="2">cv. Shenzhen</strain>
        <tissue evidence="1">Stem</tissue>
    </source>
</reference>
<protein>
    <submittedName>
        <fullName evidence="1">Uncharacterized protein</fullName>
    </submittedName>
</protein>
<dbReference type="Proteomes" id="UP000236161">
    <property type="component" value="Unassembled WGS sequence"/>
</dbReference>
<evidence type="ECO:0000313" key="1">
    <source>
        <dbReference type="EMBL" id="PKA50875.1"/>
    </source>
</evidence>
<proteinExistence type="predicted"/>